<dbReference type="InterPro" id="IPR012549">
    <property type="entry name" value="EptA-like_N"/>
</dbReference>
<accession>A0A6N0HQ42</accession>
<keyword evidence="7 8" id="KW-0472">Membrane</keyword>
<keyword evidence="12" id="KW-1185">Reference proteome</keyword>
<name>A0A6N0HQ42_9GAMM</name>
<dbReference type="RefSeq" id="WP_174605862.1">
    <property type="nucleotide sequence ID" value="NZ_CP054490.1"/>
</dbReference>
<dbReference type="NCBIfam" id="NF028537">
    <property type="entry name" value="P_eth_NH2_trans"/>
    <property type="match status" value="1"/>
</dbReference>
<dbReference type="CDD" id="cd16017">
    <property type="entry name" value="LptA"/>
    <property type="match status" value="1"/>
</dbReference>
<evidence type="ECO:0000256" key="5">
    <source>
        <dbReference type="ARBA" id="ARBA00022692"/>
    </source>
</evidence>
<evidence type="ECO:0000256" key="2">
    <source>
        <dbReference type="ARBA" id="ARBA00022475"/>
    </source>
</evidence>
<evidence type="ECO:0000259" key="10">
    <source>
        <dbReference type="Pfam" id="PF08019"/>
    </source>
</evidence>
<dbReference type="GO" id="GO:0016776">
    <property type="term" value="F:phosphotransferase activity, phosphate group as acceptor"/>
    <property type="evidence" value="ECO:0007669"/>
    <property type="project" value="TreeGrafter"/>
</dbReference>
<keyword evidence="4 11" id="KW-0808">Transferase</keyword>
<dbReference type="Proteomes" id="UP000509429">
    <property type="component" value="Chromosome"/>
</dbReference>
<dbReference type="PANTHER" id="PTHR30443:SF0">
    <property type="entry name" value="PHOSPHOETHANOLAMINE TRANSFERASE EPTA"/>
    <property type="match status" value="1"/>
</dbReference>
<evidence type="ECO:0000256" key="3">
    <source>
        <dbReference type="ARBA" id="ARBA00022519"/>
    </source>
</evidence>
<feature type="transmembrane region" description="Helical" evidence="8">
    <location>
        <begin position="72"/>
        <end position="93"/>
    </location>
</feature>
<feature type="transmembrane region" description="Helical" evidence="8">
    <location>
        <begin position="113"/>
        <end position="134"/>
    </location>
</feature>
<dbReference type="InterPro" id="IPR040423">
    <property type="entry name" value="PEA_transferase"/>
</dbReference>
<evidence type="ECO:0000256" key="6">
    <source>
        <dbReference type="ARBA" id="ARBA00022989"/>
    </source>
</evidence>
<dbReference type="GO" id="GO:0005886">
    <property type="term" value="C:plasma membrane"/>
    <property type="evidence" value="ECO:0007669"/>
    <property type="project" value="UniProtKB-SubCell"/>
</dbReference>
<dbReference type="PANTHER" id="PTHR30443">
    <property type="entry name" value="INNER MEMBRANE PROTEIN"/>
    <property type="match status" value="1"/>
</dbReference>
<evidence type="ECO:0000313" key="11">
    <source>
        <dbReference type="EMBL" id="QKQ24425.1"/>
    </source>
</evidence>
<keyword evidence="2" id="KW-1003">Cell membrane</keyword>
<feature type="transmembrane region" description="Helical" evidence="8">
    <location>
        <begin position="154"/>
        <end position="175"/>
    </location>
</feature>
<dbReference type="SUPFAM" id="SSF53649">
    <property type="entry name" value="Alkaline phosphatase-like"/>
    <property type="match status" value="1"/>
</dbReference>
<evidence type="ECO:0000313" key="12">
    <source>
        <dbReference type="Proteomes" id="UP000509429"/>
    </source>
</evidence>
<feature type="transmembrane region" description="Helical" evidence="8">
    <location>
        <begin position="42"/>
        <end position="65"/>
    </location>
</feature>
<protein>
    <submittedName>
        <fullName evidence="11">Phosphoethanolamine--lipid A transferase</fullName>
    </submittedName>
</protein>
<dbReference type="AlphaFoldDB" id="A0A6N0HQ42"/>
<feature type="domain" description="Phosphoethanolamine transferase N-terminal" evidence="10">
    <location>
        <begin position="53"/>
        <end position="202"/>
    </location>
</feature>
<feature type="transmembrane region" description="Helical" evidence="8">
    <location>
        <begin position="12"/>
        <end position="30"/>
    </location>
</feature>
<feature type="domain" description="Sulfatase N-terminal" evidence="9">
    <location>
        <begin position="228"/>
        <end position="514"/>
    </location>
</feature>
<evidence type="ECO:0000259" key="9">
    <source>
        <dbReference type="Pfam" id="PF00884"/>
    </source>
</evidence>
<evidence type="ECO:0000256" key="1">
    <source>
        <dbReference type="ARBA" id="ARBA00004429"/>
    </source>
</evidence>
<dbReference type="GO" id="GO:0009244">
    <property type="term" value="P:lipopolysaccharide core region biosynthetic process"/>
    <property type="evidence" value="ECO:0007669"/>
    <property type="project" value="TreeGrafter"/>
</dbReference>
<sequence>MKFFQRVTTTSLVFIVAIFLTTTGNLKFFSKVIEIYPLVDNVAFLASLLVWLLVFLVIGLLLVCYRYSARPILILLLIVSAIVDYFTNNYSIVFDDNMIANSLETNVAESVDLFSFELIVYVILLGLMPSYWVYKVQIVKENFLQQLWSKLKVIVILLVMFVLITLMFSKSYTFLFRENKQLRLYINPTYYLYAIGKHINSKFETTTISFKIIAQDALINRADNKKKLIIMVVGETARADRFSLNGYQRMTNPLLTNENVISLSQVYSCGTDTAYSLPCMFSNLGRSDYTHVQGKNMSNVLDILSHAGVEILWRDNNSSSKGVADRLTYQDFKSKRLNTICNIECRDEGMLVDLQQYVNAHYDKDMLIVLHMMGSHGPAYYKRYPGKFKIFTPICETNQLNKCTNNQINNAYDNTIVYTDYFLSKTINFLKSNQNQFKTAMFYMSDHGESLGENGLYLHGMPYFIAPKEQTHVGSILWFGDEFSKDVDTELLNKKANTKLSHDGMFHTLLGLVNVDTLLYKKELDYIRYIK</sequence>
<gene>
    <name evidence="11" type="ORF">HUE58_04700</name>
</gene>
<evidence type="ECO:0000256" key="8">
    <source>
        <dbReference type="SAM" id="Phobius"/>
    </source>
</evidence>
<dbReference type="Pfam" id="PF00884">
    <property type="entry name" value="Sulfatase"/>
    <property type="match status" value="1"/>
</dbReference>
<dbReference type="InterPro" id="IPR000917">
    <property type="entry name" value="Sulfatase_N"/>
</dbReference>
<keyword evidence="6 8" id="KW-1133">Transmembrane helix</keyword>
<keyword evidence="5 8" id="KW-0812">Transmembrane</keyword>
<dbReference type="KEGG" id="reo:HUE58_04700"/>
<evidence type="ECO:0000256" key="4">
    <source>
        <dbReference type="ARBA" id="ARBA00022679"/>
    </source>
</evidence>
<comment type="subcellular location">
    <subcellularLocation>
        <location evidence="1">Cell inner membrane</location>
        <topology evidence="1">Multi-pass membrane protein</topology>
    </subcellularLocation>
</comment>
<keyword evidence="3" id="KW-0997">Cell inner membrane</keyword>
<dbReference type="EMBL" id="CP054490">
    <property type="protein sequence ID" value="QKQ24425.1"/>
    <property type="molecule type" value="Genomic_DNA"/>
</dbReference>
<dbReference type="Pfam" id="PF08019">
    <property type="entry name" value="EptA_B_N"/>
    <property type="match status" value="1"/>
</dbReference>
<dbReference type="InterPro" id="IPR017850">
    <property type="entry name" value="Alkaline_phosphatase_core_sf"/>
</dbReference>
<dbReference type="Gene3D" id="3.40.720.10">
    <property type="entry name" value="Alkaline Phosphatase, subunit A"/>
    <property type="match status" value="1"/>
</dbReference>
<reference evidence="11 12" key="1">
    <citation type="submission" date="2020-05" db="EMBL/GenBank/DDBJ databases">
        <title>Horizontal transmission and recombination maintain forever young bacterial symbiont genomes.</title>
        <authorList>
            <person name="Russell S.L."/>
            <person name="Pepper-Tunick E."/>
            <person name="Svedberg J."/>
            <person name="Byrne A."/>
            <person name="Ruelas Castillo J."/>
            <person name="Vollmers C."/>
            <person name="Beinart R.A."/>
            <person name="Corbett-Detig R."/>
        </authorList>
    </citation>
    <scope>NUCLEOTIDE SEQUENCE [LARGE SCALE GENOMIC DNA]</scope>
    <source>
        <strain evidence="11">JDF_Ridge</strain>
    </source>
</reference>
<dbReference type="InterPro" id="IPR058130">
    <property type="entry name" value="PEA_transf_C"/>
</dbReference>
<proteinExistence type="predicted"/>
<evidence type="ECO:0000256" key="7">
    <source>
        <dbReference type="ARBA" id="ARBA00023136"/>
    </source>
</evidence>
<organism evidence="11 12">
    <name type="scientific">Candidatus Ruthia endofausta</name>
    <dbReference type="NCBI Taxonomy" id="2738852"/>
    <lineage>
        <taxon>Bacteria</taxon>
        <taxon>Pseudomonadati</taxon>
        <taxon>Pseudomonadota</taxon>
        <taxon>Gammaproteobacteria</taxon>
        <taxon>Candidatus Pseudothioglobaceae</taxon>
        <taxon>Candidatus Ruthturnera</taxon>
    </lineage>
</organism>